<evidence type="ECO:0000256" key="1">
    <source>
        <dbReference type="SAM" id="MobiDB-lite"/>
    </source>
</evidence>
<organism evidence="2 3">
    <name type="scientific">Ectocarpus siliculosus</name>
    <name type="common">Brown alga</name>
    <name type="synonym">Conferva siliculosa</name>
    <dbReference type="NCBI Taxonomy" id="2880"/>
    <lineage>
        <taxon>Eukaryota</taxon>
        <taxon>Sar</taxon>
        <taxon>Stramenopiles</taxon>
        <taxon>Ochrophyta</taxon>
        <taxon>PX clade</taxon>
        <taxon>Phaeophyceae</taxon>
        <taxon>Ectocarpales</taxon>
        <taxon>Ectocarpaceae</taxon>
        <taxon>Ectocarpus</taxon>
    </lineage>
</organism>
<reference evidence="2 3" key="1">
    <citation type="journal article" date="2010" name="Nature">
        <title>The Ectocarpus genome and the independent evolution of multicellularity in brown algae.</title>
        <authorList>
            <person name="Cock J.M."/>
            <person name="Sterck L."/>
            <person name="Rouze P."/>
            <person name="Scornet D."/>
            <person name="Allen A.E."/>
            <person name="Amoutzias G."/>
            <person name="Anthouard V."/>
            <person name="Artiguenave F."/>
            <person name="Aury J.M."/>
            <person name="Badger J.H."/>
            <person name="Beszteri B."/>
            <person name="Billiau K."/>
            <person name="Bonnet E."/>
            <person name="Bothwell J.H."/>
            <person name="Bowler C."/>
            <person name="Boyen C."/>
            <person name="Brownlee C."/>
            <person name="Carrano C.J."/>
            <person name="Charrier B."/>
            <person name="Cho G.Y."/>
            <person name="Coelho S.M."/>
            <person name="Collen J."/>
            <person name="Corre E."/>
            <person name="Da Silva C."/>
            <person name="Delage L."/>
            <person name="Delaroque N."/>
            <person name="Dittami S.M."/>
            <person name="Doulbeau S."/>
            <person name="Elias M."/>
            <person name="Farnham G."/>
            <person name="Gachon C.M."/>
            <person name="Gschloessl B."/>
            <person name="Heesch S."/>
            <person name="Jabbari K."/>
            <person name="Jubin C."/>
            <person name="Kawai H."/>
            <person name="Kimura K."/>
            <person name="Kloareg B."/>
            <person name="Kupper F.C."/>
            <person name="Lang D."/>
            <person name="Le Bail A."/>
            <person name="Leblanc C."/>
            <person name="Lerouge P."/>
            <person name="Lohr M."/>
            <person name="Lopez P.J."/>
            <person name="Martens C."/>
            <person name="Maumus F."/>
            <person name="Michel G."/>
            <person name="Miranda-Saavedra D."/>
            <person name="Morales J."/>
            <person name="Moreau H."/>
            <person name="Motomura T."/>
            <person name="Nagasato C."/>
            <person name="Napoli C.A."/>
            <person name="Nelson D.R."/>
            <person name="Nyvall-Collen P."/>
            <person name="Peters A.F."/>
            <person name="Pommier C."/>
            <person name="Potin P."/>
            <person name="Poulain J."/>
            <person name="Quesneville H."/>
            <person name="Read B."/>
            <person name="Rensing S.A."/>
            <person name="Ritter A."/>
            <person name="Rousvoal S."/>
            <person name="Samanta M."/>
            <person name="Samson G."/>
            <person name="Schroeder D.C."/>
            <person name="Segurens B."/>
            <person name="Strittmatter M."/>
            <person name="Tonon T."/>
            <person name="Tregear J.W."/>
            <person name="Valentin K."/>
            <person name="von Dassow P."/>
            <person name="Yamagishi T."/>
            <person name="Van de Peer Y."/>
            <person name="Wincker P."/>
        </authorList>
    </citation>
    <scope>NUCLEOTIDE SEQUENCE [LARGE SCALE GENOMIC DNA]</scope>
    <source>
        <strain evidence="3">Ec32 / CCAP1310/4</strain>
    </source>
</reference>
<feature type="compositionally biased region" description="Polar residues" evidence="1">
    <location>
        <begin position="109"/>
        <end position="122"/>
    </location>
</feature>
<accession>D8LPL6</accession>
<keyword evidence="3" id="KW-1185">Reference proteome</keyword>
<evidence type="ECO:0000313" key="2">
    <source>
        <dbReference type="EMBL" id="CBN80488.1"/>
    </source>
</evidence>
<feature type="compositionally biased region" description="Basic and acidic residues" evidence="1">
    <location>
        <begin position="142"/>
        <end position="158"/>
    </location>
</feature>
<feature type="compositionally biased region" description="Acidic residues" evidence="1">
    <location>
        <begin position="123"/>
        <end position="141"/>
    </location>
</feature>
<dbReference type="AlphaFoldDB" id="D8LPL6"/>
<dbReference type="EMBL" id="FN649741">
    <property type="protein sequence ID" value="CBN80488.1"/>
    <property type="molecule type" value="Genomic_DNA"/>
</dbReference>
<proteinExistence type="predicted"/>
<evidence type="ECO:0000313" key="3">
    <source>
        <dbReference type="Proteomes" id="UP000002630"/>
    </source>
</evidence>
<name>D8LPL6_ECTSI</name>
<dbReference type="Proteomes" id="UP000002630">
    <property type="component" value="Linkage Group LG16"/>
</dbReference>
<dbReference type="EMBL" id="FN648730">
    <property type="protein sequence ID" value="CBN80488.1"/>
    <property type="molecule type" value="Genomic_DNA"/>
</dbReference>
<protein>
    <submittedName>
        <fullName evidence="2">Uncharacterized protein</fullName>
    </submittedName>
</protein>
<dbReference type="InParanoid" id="D8LPL6"/>
<gene>
    <name evidence="2" type="ORF">Esi_0052_0180</name>
</gene>
<sequence length="158" mass="16527">MEVADSTWELAHGCLTFAECVVKNTSLKADNLEHAVLKVQQLLTALRPPAPVSTAASAADVTVEGGAPVVSASVPMQAAGSSHEMEGDSCDVVNAAGVTVQDGAPVVAGSSNKMEYDSYESSTDAEPDSDYVGTDEQEDDQLEPRRSKREGKGKISRT</sequence>
<feature type="region of interest" description="Disordered" evidence="1">
    <location>
        <begin position="102"/>
        <end position="158"/>
    </location>
</feature>